<protein>
    <recommendedName>
        <fullName evidence="4">Lipase</fullName>
    </recommendedName>
</protein>
<feature type="signal peptide" evidence="1">
    <location>
        <begin position="1"/>
        <end position="20"/>
    </location>
</feature>
<gene>
    <name evidence="2" type="ORF">HMPREF0647_03920</name>
</gene>
<accession>A0A096ADB1</accession>
<name>A0A096ADB1_9BACT</name>
<keyword evidence="1" id="KW-0732">Signal</keyword>
<organism evidence="2 3">
    <name type="scientific">Prevotella bivia DNF00320</name>
    <dbReference type="NCBI Taxonomy" id="1401068"/>
    <lineage>
        <taxon>Bacteria</taxon>
        <taxon>Pseudomonadati</taxon>
        <taxon>Bacteroidota</taxon>
        <taxon>Bacteroidia</taxon>
        <taxon>Bacteroidales</taxon>
        <taxon>Prevotellaceae</taxon>
        <taxon>Prevotella</taxon>
    </lineage>
</organism>
<dbReference type="AlphaFoldDB" id="A0A096ADB1"/>
<dbReference type="RefSeq" id="WP_036866497.1">
    <property type="nucleotide sequence ID" value="NZ_JRNQ01000019.1"/>
</dbReference>
<reference evidence="2 3" key="1">
    <citation type="submission" date="2014-07" db="EMBL/GenBank/DDBJ databases">
        <authorList>
            <person name="McCorrison J."/>
            <person name="Sanka R."/>
            <person name="Torralba M."/>
            <person name="Gillis M."/>
            <person name="Haft D.H."/>
            <person name="Methe B."/>
            <person name="Sutton G."/>
            <person name="Nelson K.E."/>
        </authorList>
    </citation>
    <scope>NUCLEOTIDE SEQUENCE [LARGE SCALE GENOMIC DNA]</scope>
    <source>
        <strain evidence="2 3">DNF00320</strain>
    </source>
</reference>
<evidence type="ECO:0000313" key="3">
    <source>
        <dbReference type="Proteomes" id="UP000029525"/>
    </source>
</evidence>
<sequence length="254" mass="28983">MNKRFLFNTFLLFATMASYAQSNYRVLNTQTQTYEQIDRKIAVNPFSPSSGNYVPTEKKVAGSSKQIVLLIGDSMVGKLAPRFNDYAIKNNFEFHSEVWIGSTIRDWALATDLQYQIDRFRPTYVIISLGINDLGYHDYTRREEAVKTILQTIGDIPYTWIGPLHYSRFPNRTIVDIIKGQTGKGCFFDSSSIQAKRVDGLHPTQIAANFWVDKVVDWMAEPSLASHPLSLEDPDFTSAYIPDEHHGMGYHGRR</sequence>
<feature type="chain" id="PRO_5001915221" description="Lipase" evidence="1">
    <location>
        <begin position="21"/>
        <end position="254"/>
    </location>
</feature>
<evidence type="ECO:0000313" key="2">
    <source>
        <dbReference type="EMBL" id="KGF45103.1"/>
    </source>
</evidence>
<proteinExistence type="predicted"/>
<dbReference type="SUPFAM" id="SSF52266">
    <property type="entry name" value="SGNH hydrolase"/>
    <property type="match status" value="1"/>
</dbReference>
<dbReference type="EMBL" id="JRNQ01000019">
    <property type="protein sequence ID" value="KGF45103.1"/>
    <property type="molecule type" value="Genomic_DNA"/>
</dbReference>
<evidence type="ECO:0008006" key="4">
    <source>
        <dbReference type="Google" id="ProtNLM"/>
    </source>
</evidence>
<dbReference type="Gene3D" id="3.40.50.1110">
    <property type="entry name" value="SGNH hydrolase"/>
    <property type="match status" value="1"/>
</dbReference>
<dbReference type="GO" id="GO:0016788">
    <property type="term" value="F:hydrolase activity, acting on ester bonds"/>
    <property type="evidence" value="ECO:0007669"/>
    <property type="project" value="UniProtKB-ARBA"/>
</dbReference>
<dbReference type="CDD" id="cd00229">
    <property type="entry name" value="SGNH_hydrolase"/>
    <property type="match status" value="1"/>
</dbReference>
<dbReference type="OrthoDB" id="1067216at2"/>
<comment type="caution">
    <text evidence="2">The sequence shown here is derived from an EMBL/GenBank/DDBJ whole genome shotgun (WGS) entry which is preliminary data.</text>
</comment>
<dbReference type="InterPro" id="IPR036514">
    <property type="entry name" value="SGNH_hydro_sf"/>
</dbReference>
<evidence type="ECO:0000256" key="1">
    <source>
        <dbReference type="SAM" id="SignalP"/>
    </source>
</evidence>
<dbReference type="Proteomes" id="UP000029525">
    <property type="component" value="Unassembled WGS sequence"/>
</dbReference>